<accession>A0A9W8E6Q2</accession>
<feature type="non-terminal residue" evidence="2">
    <location>
        <position position="486"/>
    </location>
</feature>
<comment type="caution">
    <text evidence="2">The sequence shown here is derived from an EMBL/GenBank/DDBJ whole genome shotgun (WGS) entry which is preliminary data.</text>
</comment>
<dbReference type="GO" id="GO:0003824">
    <property type="term" value="F:catalytic activity"/>
    <property type="evidence" value="ECO:0007669"/>
    <property type="project" value="InterPro"/>
</dbReference>
<dbReference type="AlphaFoldDB" id="A0A9W8E6Q2"/>
<dbReference type="OrthoDB" id="10483171at2759"/>
<sequence length="486" mass="53756">MTINGIQWHPSSILPVSSQLGWQNPVIQVLSPSEWVVLVSNAGFDLSHNVSQFVIHLLAHCSPPTVVSYAFFPHLPRIATNVPSLCAFMAAYSLAKTSAQGLIDEVTLWLTTIWHYLAHDHGQPASDIHNGSFWDFGSTLANLVQLRYLINERFNIALPMTELWNNTRFQSMVQLIRKSLEAPSQLKHQQAATKHTAVLYQAPLPTSRLSAWCQAQLYAAMGNHCHQQTVQWPSTLSHTTVQTALDHVVANHAQCRSSFVDEHGTVYQRIHAGASVFVRAASLEDSNPDDSQVIDELADKYHCEFDPQVPGLLSIILLTNSLEQCHGVLSMRIHPLIGDQALVKHLVHELFVACQVNDPRASGSAITTLPALACALELVDHCDEAQSDHIDYWTSVFKDVPWHLDLPDDRTTLTDSTWQFNTMSVEVASHTYAALTAYADVNHISVTDVLGAIISLYVARISNQNEFMLGLVGPSEVDALPSTQSD</sequence>
<protein>
    <recommendedName>
        <fullName evidence="1">Condensation domain-containing protein</fullName>
    </recommendedName>
</protein>
<name>A0A9W8E6Q2_9FUNG</name>
<dbReference type="Pfam" id="PF00668">
    <property type="entry name" value="Condensation"/>
    <property type="match status" value="1"/>
</dbReference>
<dbReference type="InterPro" id="IPR023213">
    <property type="entry name" value="CAT-like_dom_sf"/>
</dbReference>
<reference evidence="2" key="1">
    <citation type="submission" date="2022-07" db="EMBL/GenBank/DDBJ databases">
        <title>Phylogenomic reconstructions and comparative analyses of Kickxellomycotina fungi.</title>
        <authorList>
            <person name="Reynolds N.K."/>
            <person name="Stajich J.E."/>
            <person name="Barry K."/>
            <person name="Grigoriev I.V."/>
            <person name="Crous P."/>
            <person name="Smith M.E."/>
        </authorList>
    </citation>
    <scope>NUCLEOTIDE SEQUENCE</scope>
    <source>
        <strain evidence="2">RSA 567</strain>
    </source>
</reference>
<keyword evidence="3" id="KW-1185">Reference proteome</keyword>
<evidence type="ECO:0000313" key="2">
    <source>
        <dbReference type="EMBL" id="KAJ1970941.1"/>
    </source>
</evidence>
<dbReference type="EMBL" id="JANBQB010001569">
    <property type="protein sequence ID" value="KAJ1970941.1"/>
    <property type="molecule type" value="Genomic_DNA"/>
</dbReference>
<dbReference type="InterPro" id="IPR001242">
    <property type="entry name" value="Condensation_dom"/>
</dbReference>
<dbReference type="Proteomes" id="UP001151582">
    <property type="component" value="Unassembled WGS sequence"/>
</dbReference>
<gene>
    <name evidence="2" type="ORF">H4R34_005901</name>
</gene>
<feature type="domain" description="Condensation" evidence="1">
    <location>
        <begin position="215"/>
        <end position="473"/>
    </location>
</feature>
<evidence type="ECO:0000313" key="3">
    <source>
        <dbReference type="Proteomes" id="UP001151582"/>
    </source>
</evidence>
<dbReference type="SUPFAM" id="SSF52777">
    <property type="entry name" value="CoA-dependent acyltransferases"/>
    <property type="match status" value="2"/>
</dbReference>
<dbReference type="Gene3D" id="3.30.559.30">
    <property type="entry name" value="Nonribosomal peptide synthetase, condensation domain"/>
    <property type="match status" value="1"/>
</dbReference>
<dbReference type="InterPro" id="IPR036736">
    <property type="entry name" value="ACP-like_sf"/>
</dbReference>
<evidence type="ECO:0000259" key="1">
    <source>
        <dbReference type="Pfam" id="PF00668"/>
    </source>
</evidence>
<proteinExistence type="predicted"/>
<dbReference type="Gene3D" id="3.30.559.10">
    <property type="entry name" value="Chloramphenicol acetyltransferase-like domain"/>
    <property type="match status" value="1"/>
</dbReference>
<dbReference type="SUPFAM" id="SSF47336">
    <property type="entry name" value="ACP-like"/>
    <property type="match status" value="1"/>
</dbReference>
<organism evidence="2 3">
    <name type="scientific">Dimargaris verticillata</name>
    <dbReference type="NCBI Taxonomy" id="2761393"/>
    <lineage>
        <taxon>Eukaryota</taxon>
        <taxon>Fungi</taxon>
        <taxon>Fungi incertae sedis</taxon>
        <taxon>Zoopagomycota</taxon>
        <taxon>Kickxellomycotina</taxon>
        <taxon>Dimargaritomycetes</taxon>
        <taxon>Dimargaritales</taxon>
        <taxon>Dimargaritaceae</taxon>
        <taxon>Dimargaris</taxon>
    </lineage>
</organism>